<protein>
    <submittedName>
        <fullName evidence="3">DUF4326 domain-containing protein</fullName>
    </submittedName>
</protein>
<dbReference type="InterPro" id="IPR025475">
    <property type="entry name" value="DUF4326"/>
</dbReference>
<evidence type="ECO:0000313" key="3">
    <source>
        <dbReference type="EMBL" id="UFP93617.1"/>
    </source>
</evidence>
<keyword evidence="4" id="KW-1185">Reference proteome</keyword>
<reference evidence="3 4" key="1">
    <citation type="journal article" date="2021" name="Genome Biol. Evol.">
        <title>Complete Genome Sequencing of a Novel Gloeobacter Species from a Waterfall Cave in Mexico.</title>
        <authorList>
            <person name="Saw J.H."/>
            <person name="Cardona T."/>
            <person name="Montejano G."/>
        </authorList>
    </citation>
    <scope>NUCLEOTIDE SEQUENCE [LARGE SCALE GENOMIC DNA]</scope>
    <source>
        <strain evidence="3">MG652769</strain>
    </source>
</reference>
<evidence type="ECO:0000313" key="4">
    <source>
        <dbReference type="Proteomes" id="UP001054846"/>
    </source>
</evidence>
<feature type="compositionally biased region" description="Basic residues" evidence="1">
    <location>
        <begin position="207"/>
        <end position="221"/>
    </location>
</feature>
<dbReference type="Proteomes" id="UP001054846">
    <property type="component" value="Chromosome"/>
</dbReference>
<proteinExistence type="predicted"/>
<accession>A0ABY3PIY9</accession>
<feature type="compositionally biased region" description="Pro residues" evidence="1">
    <location>
        <begin position="225"/>
        <end position="234"/>
    </location>
</feature>
<feature type="domain" description="DUF4326" evidence="2">
    <location>
        <begin position="7"/>
        <end position="95"/>
    </location>
</feature>
<evidence type="ECO:0000259" key="2">
    <source>
        <dbReference type="Pfam" id="PF14216"/>
    </source>
</evidence>
<dbReference type="Pfam" id="PF14216">
    <property type="entry name" value="DUF4326"/>
    <property type="match status" value="1"/>
</dbReference>
<dbReference type="RefSeq" id="WP_230840668.1">
    <property type="nucleotide sequence ID" value="NZ_CP063845.1"/>
</dbReference>
<sequence length="234" mass="26619">MQILVTNKRYDNRPGEYIGRPSVLGNPFVLGEHGSRDEVVEKYRRWLWEQIKEEGAVYRELLRLKAAAQKRELLLVCWCKRPNKEVACHGDIIKQAIEWLDRWERGIPEPQAHSLIHDLPSSVELPVEQLSFCEHLTMSTEATSAPEEISDELAETAIGWNAPVVLQNREATVPVQQSVDGTPAQLMQDDIQPCLPSVVEHSPPPRKPVRRVRSKSAKAKRRQPEPLPQLPLPS</sequence>
<gene>
    <name evidence="3" type="ORF">ISF26_17770</name>
</gene>
<feature type="region of interest" description="Disordered" evidence="1">
    <location>
        <begin position="194"/>
        <end position="234"/>
    </location>
</feature>
<name>A0ABY3PIY9_9CYAN</name>
<organism evidence="3 4">
    <name type="scientific">Gloeobacter morelensis MG652769</name>
    <dbReference type="NCBI Taxonomy" id="2781736"/>
    <lineage>
        <taxon>Bacteria</taxon>
        <taxon>Bacillati</taxon>
        <taxon>Cyanobacteriota</taxon>
        <taxon>Cyanophyceae</taxon>
        <taxon>Gloeobacterales</taxon>
        <taxon>Gloeobacteraceae</taxon>
        <taxon>Gloeobacter</taxon>
        <taxon>Gloeobacter morelensis</taxon>
    </lineage>
</organism>
<dbReference type="EMBL" id="CP063845">
    <property type="protein sequence ID" value="UFP93617.1"/>
    <property type="molecule type" value="Genomic_DNA"/>
</dbReference>
<evidence type="ECO:0000256" key="1">
    <source>
        <dbReference type="SAM" id="MobiDB-lite"/>
    </source>
</evidence>